<dbReference type="AlphaFoldDB" id="A0A0F9DUR3"/>
<evidence type="ECO:0000313" key="1">
    <source>
        <dbReference type="EMBL" id="KKL15613.1"/>
    </source>
</evidence>
<feature type="non-terminal residue" evidence="1">
    <location>
        <position position="1"/>
    </location>
</feature>
<organism evidence="1">
    <name type="scientific">marine sediment metagenome</name>
    <dbReference type="NCBI Taxonomy" id="412755"/>
    <lineage>
        <taxon>unclassified sequences</taxon>
        <taxon>metagenomes</taxon>
        <taxon>ecological metagenomes</taxon>
    </lineage>
</organism>
<accession>A0A0F9DUR3</accession>
<gene>
    <name evidence="1" type="ORF">LCGC14_2503860</name>
</gene>
<sequence length="52" mass="6201">DELVNAGVLMSGDHNAWGEFRRDPFRWFILVPDEVSEKVWQIIKLKEEKKDE</sequence>
<comment type="caution">
    <text evidence="1">The sequence shown here is derived from an EMBL/GenBank/DDBJ whole genome shotgun (WGS) entry which is preliminary data.</text>
</comment>
<proteinExistence type="predicted"/>
<protein>
    <submittedName>
        <fullName evidence="1">Uncharacterized protein</fullName>
    </submittedName>
</protein>
<dbReference type="EMBL" id="LAZR01039998">
    <property type="protein sequence ID" value="KKL15613.1"/>
    <property type="molecule type" value="Genomic_DNA"/>
</dbReference>
<reference evidence="1" key="1">
    <citation type="journal article" date="2015" name="Nature">
        <title>Complex archaea that bridge the gap between prokaryotes and eukaryotes.</title>
        <authorList>
            <person name="Spang A."/>
            <person name="Saw J.H."/>
            <person name="Jorgensen S.L."/>
            <person name="Zaremba-Niedzwiedzka K."/>
            <person name="Martijn J."/>
            <person name="Lind A.E."/>
            <person name="van Eijk R."/>
            <person name="Schleper C."/>
            <person name="Guy L."/>
            <person name="Ettema T.J."/>
        </authorList>
    </citation>
    <scope>NUCLEOTIDE SEQUENCE</scope>
</reference>
<name>A0A0F9DUR3_9ZZZZ</name>